<protein>
    <submittedName>
        <fullName evidence="1">Uncharacterized protein</fullName>
    </submittedName>
</protein>
<evidence type="ECO:0000313" key="1">
    <source>
        <dbReference type="EMBL" id="CAB1427834.1"/>
    </source>
</evidence>
<dbReference type="Proteomes" id="UP001153269">
    <property type="component" value="Unassembled WGS sequence"/>
</dbReference>
<organism evidence="1 2">
    <name type="scientific">Pleuronectes platessa</name>
    <name type="common">European plaice</name>
    <dbReference type="NCBI Taxonomy" id="8262"/>
    <lineage>
        <taxon>Eukaryota</taxon>
        <taxon>Metazoa</taxon>
        <taxon>Chordata</taxon>
        <taxon>Craniata</taxon>
        <taxon>Vertebrata</taxon>
        <taxon>Euteleostomi</taxon>
        <taxon>Actinopterygii</taxon>
        <taxon>Neopterygii</taxon>
        <taxon>Teleostei</taxon>
        <taxon>Neoteleostei</taxon>
        <taxon>Acanthomorphata</taxon>
        <taxon>Carangaria</taxon>
        <taxon>Pleuronectiformes</taxon>
        <taxon>Pleuronectoidei</taxon>
        <taxon>Pleuronectidae</taxon>
        <taxon>Pleuronectes</taxon>
    </lineage>
</organism>
<gene>
    <name evidence="1" type="ORF">PLEPLA_LOCUS15779</name>
</gene>
<dbReference type="EMBL" id="CADEAL010001001">
    <property type="protein sequence ID" value="CAB1427834.1"/>
    <property type="molecule type" value="Genomic_DNA"/>
</dbReference>
<accession>A0A9N7YKT6</accession>
<reference evidence="1" key="1">
    <citation type="submission" date="2020-03" db="EMBL/GenBank/DDBJ databases">
        <authorList>
            <person name="Weist P."/>
        </authorList>
    </citation>
    <scope>NUCLEOTIDE SEQUENCE</scope>
</reference>
<keyword evidence="2" id="KW-1185">Reference proteome</keyword>
<evidence type="ECO:0000313" key="2">
    <source>
        <dbReference type="Proteomes" id="UP001153269"/>
    </source>
</evidence>
<sequence length="103" mass="11620">MCMWVHVGKVVPCSSYSEGPFTYKVHDKRELNIEVWTAAVEIYRILRPHSALQETADSVAAWCHEVTLLCVETEDIPTSTTASDTTSITSTHEMWVCTTETKQ</sequence>
<name>A0A9N7YKT6_PLEPL</name>
<comment type="caution">
    <text evidence="1">The sequence shown here is derived from an EMBL/GenBank/DDBJ whole genome shotgun (WGS) entry which is preliminary data.</text>
</comment>
<dbReference type="AlphaFoldDB" id="A0A9N7YKT6"/>
<proteinExistence type="predicted"/>